<keyword evidence="1" id="KW-0472">Membrane</keyword>
<evidence type="ECO:0000256" key="1">
    <source>
        <dbReference type="SAM" id="Phobius"/>
    </source>
</evidence>
<evidence type="ECO:0000313" key="3">
    <source>
        <dbReference type="Proteomes" id="UP000230790"/>
    </source>
</evidence>
<name>A0A2M8QE13_9CHLR</name>
<keyword evidence="1" id="KW-0812">Transmembrane</keyword>
<organism evidence="2 3">
    <name type="scientific">Candidatus Thermofonsia Clade 3 bacterium</name>
    <dbReference type="NCBI Taxonomy" id="2364212"/>
    <lineage>
        <taxon>Bacteria</taxon>
        <taxon>Bacillati</taxon>
        <taxon>Chloroflexota</taxon>
        <taxon>Candidatus Thermofontia</taxon>
        <taxon>Candidatus Thermofonsia Clade 3</taxon>
    </lineage>
</organism>
<accession>A0A2M8QE13</accession>
<feature type="transmembrane region" description="Helical" evidence="1">
    <location>
        <begin position="53"/>
        <end position="82"/>
    </location>
</feature>
<dbReference type="EMBL" id="PGTN01000026">
    <property type="protein sequence ID" value="PJF48055.1"/>
    <property type="molecule type" value="Genomic_DNA"/>
</dbReference>
<evidence type="ECO:0000313" key="2">
    <source>
        <dbReference type="EMBL" id="PJF48055.1"/>
    </source>
</evidence>
<keyword evidence="1" id="KW-1133">Transmembrane helix</keyword>
<dbReference type="AlphaFoldDB" id="A0A2M8QE13"/>
<sequence>MRAVEITSGILLIAVGLALLLGQIAQLSASLAGLPFELESQVLGGAALSVPVAAAAGVLSFLSPCVLPLVPAYLGFISGVAVNNATQQRA</sequence>
<proteinExistence type="predicted"/>
<comment type="caution">
    <text evidence="2">The sequence shown here is derived from an EMBL/GenBank/DDBJ whole genome shotgun (WGS) entry which is preliminary data.</text>
</comment>
<dbReference type="Proteomes" id="UP000230790">
    <property type="component" value="Unassembled WGS sequence"/>
</dbReference>
<reference evidence="2 3" key="1">
    <citation type="submission" date="2017-11" db="EMBL/GenBank/DDBJ databases">
        <title>Evolution of Phototrophy in the Chloroflexi Phylum Driven by Horizontal Gene Transfer.</title>
        <authorList>
            <person name="Ward L.M."/>
            <person name="Hemp J."/>
            <person name="Shih P.M."/>
            <person name="Mcglynn S.E."/>
            <person name="Fischer W."/>
        </authorList>
    </citation>
    <scope>NUCLEOTIDE SEQUENCE [LARGE SCALE GENOMIC DNA]</scope>
    <source>
        <strain evidence="2">JP3_7</strain>
    </source>
</reference>
<gene>
    <name evidence="2" type="ORF">CUN48_05470</name>
</gene>
<protein>
    <submittedName>
        <fullName evidence="2">Uncharacterized protein</fullName>
    </submittedName>
</protein>